<evidence type="ECO:0008006" key="3">
    <source>
        <dbReference type="Google" id="ProtNLM"/>
    </source>
</evidence>
<dbReference type="EMBL" id="JBHSWG010000001">
    <property type="protein sequence ID" value="MFC6759120.1"/>
    <property type="molecule type" value="Genomic_DNA"/>
</dbReference>
<keyword evidence="2" id="KW-1185">Reference proteome</keyword>
<gene>
    <name evidence="1" type="ORF">ACFQFQ_05835</name>
</gene>
<evidence type="ECO:0000313" key="2">
    <source>
        <dbReference type="Proteomes" id="UP001596353"/>
    </source>
</evidence>
<name>A0ABW2B0A0_9RHOB</name>
<sequence length="93" mass="10504">MNFGEKLWTQVFVEAKPKLVVTLGFDTLPYMQRILGVDQIEKIPVEWGNYCARRGRFSGGSLIALPHLSTFKIMKREKSAVALDSLFDGVLDD</sequence>
<organism evidence="1 2">
    <name type="scientific">Sulfitobacter porphyrae</name>
    <dbReference type="NCBI Taxonomy" id="1246864"/>
    <lineage>
        <taxon>Bacteria</taxon>
        <taxon>Pseudomonadati</taxon>
        <taxon>Pseudomonadota</taxon>
        <taxon>Alphaproteobacteria</taxon>
        <taxon>Rhodobacterales</taxon>
        <taxon>Roseobacteraceae</taxon>
        <taxon>Sulfitobacter</taxon>
    </lineage>
</organism>
<comment type="caution">
    <text evidence="1">The sequence shown here is derived from an EMBL/GenBank/DDBJ whole genome shotgun (WGS) entry which is preliminary data.</text>
</comment>
<protein>
    <recommendedName>
        <fullName evidence="3">Uracil-DNA glycosylase-like domain-containing protein</fullName>
    </recommendedName>
</protein>
<proteinExistence type="predicted"/>
<accession>A0ABW2B0A0</accession>
<reference evidence="2" key="1">
    <citation type="journal article" date="2019" name="Int. J. Syst. Evol. Microbiol.">
        <title>The Global Catalogue of Microorganisms (GCM) 10K type strain sequencing project: providing services to taxonomists for standard genome sequencing and annotation.</title>
        <authorList>
            <consortium name="The Broad Institute Genomics Platform"/>
            <consortium name="The Broad Institute Genome Sequencing Center for Infectious Disease"/>
            <person name="Wu L."/>
            <person name="Ma J."/>
        </authorList>
    </citation>
    <scope>NUCLEOTIDE SEQUENCE [LARGE SCALE GENOMIC DNA]</scope>
    <source>
        <strain evidence="2">CCUG 66188</strain>
    </source>
</reference>
<evidence type="ECO:0000313" key="1">
    <source>
        <dbReference type="EMBL" id="MFC6759120.1"/>
    </source>
</evidence>
<dbReference type="Proteomes" id="UP001596353">
    <property type="component" value="Unassembled WGS sequence"/>
</dbReference>